<dbReference type="InterPro" id="IPR001207">
    <property type="entry name" value="Transposase_mutator"/>
</dbReference>
<keyword evidence="3" id="KW-0815">Transposition</keyword>
<dbReference type="Proteomes" id="UP000323337">
    <property type="component" value="Unassembled WGS sequence"/>
</dbReference>
<gene>
    <name evidence="6" type="ORF">FXF49_05600</name>
</gene>
<organism evidence="6 7">
    <name type="scientific">Flexistipes sinusarabici</name>
    <dbReference type="NCBI Taxonomy" id="2352"/>
    <lineage>
        <taxon>Bacteria</taxon>
        <taxon>Pseudomonadati</taxon>
        <taxon>Deferribacterota</taxon>
        <taxon>Deferribacteres</taxon>
        <taxon>Deferribacterales</taxon>
        <taxon>Flexistipitaceae</taxon>
        <taxon>Flexistipes</taxon>
    </lineage>
</organism>
<dbReference type="AlphaFoldDB" id="A0A5D0MRM5"/>
<comment type="function">
    <text evidence="1">Required for the transposition of the insertion element.</text>
</comment>
<evidence type="ECO:0000256" key="1">
    <source>
        <dbReference type="ARBA" id="ARBA00002190"/>
    </source>
</evidence>
<evidence type="ECO:0000256" key="3">
    <source>
        <dbReference type="ARBA" id="ARBA00022578"/>
    </source>
</evidence>
<reference evidence="6 7" key="1">
    <citation type="submission" date="2019-08" db="EMBL/GenBank/DDBJ databases">
        <title>Genomic characterization of a novel candidate phylum (ARYD3) from a high temperature, high salinity tertiary oil reservoir in north central Oklahoma, USA.</title>
        <authorList>
            <person name="Youssef N.H."/>
            <person name="Yadav A."/>
            <person name="Elshahed M.S."/>
        </authorList>
    </citation>
    <scope>NUCLEOTIDE SEQUENCE [LARGE SCALE GENOMIC DNA]</scope>
    <source>
        <strain evidence="6">ARYD1</strain>
    </source>
</reference>
<dbReference type="GO" id="GO:0003677">
    <property type="term" value="F:DNA binding"/>
    <property type="evidence" value="ECO:0007669"/>
    <property type="project" value="UniProtKB-KW"/>
</dbReference>
<keyword evidence="4" id="KW-0238">DNA-binding</keyword>
<evidence type="ECO:0000313" key="7">
    <source>
        <dbReference type="Proteomes" id="UP000323337"/>
    </source>
</evidence>
<evidence type="ECO:0000256" key="4">
    <source>
        <dbReference type="ARBA" id="ARBA00023125"/>
    </source>
</evidence>
<comment type="caution">
    <text evidence="6">The sequence shown here is derived from an EMBL/GenBank/DDBJ whole genome shotgun (WGS) entry which is preliminary data.</text>
</comment>
<dbReference type="Pfam" id="PF00872">
    <property type="entry name" value="Transposase_mut"/>
    <property type="match status" value="1"/>
</dbReference>
<comment type="similarity">
    <text evidence="2">Belongs to the transposase mutator family.</text>
</comment>
<evidence type="ECO:0000256" key="2">
    <source>
        <dbReference type="ARBA" id="ARBA00010961"/>
    </source>
</evidence>
<sequence>MKYAGEISRIVRLFSRVVSLAFFNFPVAHRRLLRTTNGVERLKREIKKE</sequence>
<accession>A0A5D0MRM5</accession>
<dbReference type="GO" id="GO:0004803">
    <property type="term" value="F:transposase activity"/>
    <property type="evidence" value="ECO:0007669"/>
    <property type="project" value="InterPro"/>
</dbReference>
<dbReference type="EMBL" id="VSIV01000127">
    <property type="protein sequence ID" value="TYB33579.1"/>
    <property type="molecule type" value="Genomic_DNA"/>
</dbReference>
<evidence type="ECO:0000313" key="6">
    <source>
        <dbReference type="EMBL" id="TYB33579.1"/>
    </source>
</evidence>
<protein>
    <submittedName>
        <fullName evidence="6">Uncharacterized protein</fullName>
    </submittedName>
</protein>
<proteinExistence type="inferred from homology"/>
<evidence type="ECO:0000256" key="5">
    <source>
        <dbReference type="ARBA" id="ARBA00023172"/>
    </source>
</evidence>
<dbReference type="GO" id="GO:0006313">
    <property type="term" value="P:DNA transposition"/>
    <property type="evidence" value="ECO:0007669"/>
    <property type="project" value="InterPro"/>
</dbReference>
<keyword evidence="5" id="KW-0233">DNA recombination</keyword>
<name>A0A5D0MRM5_FLESI</name>